<reference evidence="2" key="1">
    <citation type="journal article" date="2014" name="Int. J. Syst. Evol. Microbiol.">
        <title>Complete genome sequence of Corynebacterium casei LMG S-19264T (=DSM 44701T), isolated from a smear-ripened cheese.</title>
        <authorList>
            <consortium name="US DOE Joint Genome Institute (JGI-PGF)"/>
            <person name="Walter F."/>
            <person name="Albersmeier A."/>
            <person name="Kalinowski J."/>
            <person name="Ruckert C."/>
        </authorList>
    </citation>
    <scope>NUCLEOTIDE SEQUENCE</scope>
    <source>
        <strain evidence="2">VKM Ac-1321</strain>
    </source>
</reference>
<dbReference type="Proteomes" id="UP001143480">
    <property type="component" value="Unassembled WGS sequence"/>
</dbReference>
<accession>A0A9W6KGB7</accession>
<evidence type="ECO:0000313" key="3">
    <source>
        <dbReference type="Proteomes" id="UP001143480"/>
    </source>
</evidence>
<comment type="caution">
    <text evidence="2">The sequence shown here is derived from an EMBL/GenBank/DDBJ whole genome shotgun (WGS) entry which is preliminary data.</text>
</comment>
<evidence type="ECO:0000313" key="2">
    <source>
        <dbReference type="EMBL" id="GLL00998.1"/>
    </source>
</evidence>
<evidence type="ECO:0000256" key="1">
    <source>
        <dbReference type="SAM" id="Phobius"/>
    </source>
</evidence>
<dbReference type="RefSeq" id="WP_261958691.1">
    <property type="nucleotide sequence ID" value="NZ_BAAAXA010000001.1"/>
</dbReference>
<feature type="transmembrane region" description="Helical" evidence="1">
    <location>
        <begin position="125"/>
        <end position="148"/>
    </location>
</feature>
<dbReference type="EMBL" id="BSFP01000012">
    <property type="protein sequence ID" value="GLL00998.1"/>
    <property type="molecule type" value="Genomic_DNA"/>
</dbReference>
<keyword evidence="1" id="KW-0812">Transmembrane</keyword>
<name>A0A9W6KGB7_9ACTN</name>
<protein>
    <submittedName>
        <fullName evidence="2">Uncharacterized protein</fullName>
    </submittedName>
</protein>
<feature type="transmembrane region" description="Helical" evidence="1">
    <location>
        <begin position="240"/>
        <end position="260"/>
    </location>
</feature>
<sequence>MSTFAAPRPTNLSARMLAAFAALTAILSTAFLLAPPPLAALGPDGGYADEPALTDAVGTAFTGYWSSGEAGLTPDLERLVDYWVRFHIFKTAFAVVLAIVLATLTVRLWRAFLAAADQPLGRRAAAATAGTLTAALTLVAIMLVMANIQCTLSPLSSLATFLDHAPAGTLTGVRAQLHATVATGAAASPPVQHLIDDFGWYHAVMAVLGAVTAAAFAALSWSQWRHFARTARTARRARRVHVGFAILAALTAVGFVLLAYGNTGVAADPAPALLAFFEGGW</sequence>
<feature type="transmembrane region" description="Helical" evidence="1">
    <location>
        <begin position="198"/>
        <end position="219"/>
    </location>
</feature>
<keyword evidence="1" id="KW-1133">Transmembrane helix</keyword>
<keyword evidence="3" id="KW-1185">Reference proteome</keyword>
<dbReference type="AlphaFoldDB" id="A0A9W6KGB7"/>
<reference evidence="2" key="2">
    <citation type="submission" date="2023-01" db="EMBL/GenBank/DDBJ databases">
        <authorList>
            <person name="Sun Q."/>
            <person name="Evtushenko L."/>
        </authorList>
    </citation>
    <scope>NUCLEOTIDE SEQUENCE</scope>
    <source>
        <strain evidence="2">VKM Ac-1321</strain>
    </source>
</reference>
<keyword evidence="1" id="KW-0472">Membrane</keyword>
<gene>
    <name evidence="2" type="ORF">GCM10017581_027390</name>
</gene>
<feature type="transmembrane region" description="Helical" evidence="1">
    <location>
        <begin position="82"/>
        <end position="104"/>
    </location>
</feature>
<organism evidence="2 3">
    <name type="scientific">Dactylosporangium matsuzakiense</name>
    <dbReference type="NCBI Taxonomy" id="53360"/>
    <lineage>
        <taxon>Bacteria</taxon>
        <taxon>Bacillati</taxon>
        <taxon>Actinomycetota</taxon>
        <taxon>Actinomycetes</taxon>
        <taxon>Micromonosporales</taxon>
        <taxon>Micromonosporaceae</taxon>
        <taxon>Dactylosporangium</taxon>
    </lineage>
</organism>
<proteinExistence type="predicted"/>